<dbReference type="EMBL" id="CP151651">
    <property type="protein sequence ID" value="WZP09698.1"/>
    <property type="molecule type" value="Genomic_DNA"/>
</dbReference>
<name>A0ABZ2ZPM5_9BACI</name>
<evidence type="ECO:0000256" key="1">
    <source>
        <dbReference type="SAM" id="MobiDB-lite"/>
    </source>
</evidence>
<dbReference type="Proteomes" id="UP001472074">
    <property type="component" value="Chromosome"/>
</dbReference>
<gene>
    <name evidence="2" type="ORF">AADC60_11365</name>
</gene>
<sequence>MVLKESTLALRKKSSLVNENQKNNDLDQRRKKVPSLHKGLKGDVLI</sequence>
<protein>
    <submittedName>
        <fullName evidence="2">Uncharacterized protein</fullName>
    </submittedName>
</protein>
<feature type="region of interest" description="Disordered" evidence="1">
    <location>
        <begin position="1"/>
        <end position="46"/>
    </location>
</feature>
<accession>A0ABZ2ZPM5</accession>
<evidence type="ECO:0000313" key="3">
    <source>
        <dbReference type="Proteomes" id="UP001472074"/>
    </source>
</evidence>
<feature type="compositionally biased region" description="Basic residues" evidence="1">
    <location>
        <begin position="29"/>
        <end position="39"/>
    </location>
</feature>
<organism evidence="2 3">
    <name type="scientific">Cytobacillus pseudoceanisediminis</name>
    <dbReference type="NCBI Taxonomy" id="3051614"/>
    <lineage>
        <taxon>Bacteria</taxon>
        <taxon>Bacillati</taxon>
        <taxon>Bacillota</taxon>
        <taxon>Bacilli</taxon>
        <taxon>Bacillales</taxon>
        <taxon>Bacillaceae</taxon>
        <taxon>Cytobacillus</taxon>
    </lineage>
</organism>
<keyword evidence="3" id="KW-1185">Reference proteome</keyword>
<evidence type="ECO:0000313" key="2">
    <source>
        <dbReference type="EMBL" id="WZP09698.1"/>
    </source>
</evidence>
<reference evidence="2 3" key="1">
    <citation type="submission" date="2024-04" db="EMBL/GenBank/DDBJ databases">
        <title>Screening of coral probiotics and analysis of their probiotic properties.</title>
        <authorList>
            <person name="Wang S."/>
        </authorList>
    </citation>
    <scope>NUCLEOTIDE SEQUENCE [LARGE SCALE GENOMIC DNA]</scope>
    <source>
        <strain evidence="2 3">GXU-Z9</strain>
    </source>
</reference>
<dbReference type="RefSeq" id="WP_157380247.1">
    <property type="nucleotide sequence ID" value="NZ_CP151651.1"/>
</dbReference>
<proteinExistence type="predicted"/>